<dbReference type="Pfam" id="PF13561">
    <property type="entry name" value="adh_short_C2"/>
    <property type="match status" value="1"/>
</dbReference>
<evidence type="ECO:0000313" key="5">
    <source>
        <dbReference type="Proteomes" id="UP001333102"/>
    </source>
</evidence>
<protein>
    <submittedName>
        <fullName evidence="4">SDR family oxidoreductase</fullName>
    </submittedName>
</protein>
<evidence type="ECO:0000259" key="3">
    <source>
        <dbReference type="SMART" id="SM00822"/>
    </source>
</evidence>
<keyword evidence="2" id="KW-0560">Oxidoreductase</keyword>
<reference evidence="5" key="1">
    <citation type="submission" date="2023-12" db="EMBL/GenBank/DDBJ databases">
        <title>Novel isolates from deep terrestrial aquifers shed light on the physiology and ecology of the class Limnochordia.</title>
        <authorList>
            <person name="Karnachuk O.V."/>
            <person name="Lukina A.P."/>
            <person name="Avakyan M.R."/>
            <person name="Kadnikov V."/>
            <person name="Begmatov S."/>
            <person name="Beletsky A.V."/>
            <person name="Mardanov A.V."/>
            <person name="Ravin N.V."/>
        </authorList>
    </citation>
    <scope>NUCLEOTIDE SEQUENCE [LARGE SCALE GENOMIC DNA]</scope>
    <source>
        <strain evidence="5">LN</strain>
    </source>
</reference>
<gene>
    <name evidence="4" type="ORF">VLY81_13145</name>
</gene>
<evidence type="ECO:0000313" key="4">
    <source>
        <dbReference type="EMBL" id="WRP14348.1"/>
    </source>
</evidence>
<dbReference type="EMBL" id="CP141614">
    <property type="protein sequence ID" value="WRP14348.1"/>
    <property type="molecule type" value="Genomic_DNA"/>
</dbReference>
<dbReference type="SUPFAM" id="SSF51735">
    <property type="entry name" value="NAD(P)-binding Rossmann-fold domains"/>
    <property type="match status" value="1"/>
</dbReference>
<evidence type="ECO:0000256" key="2">
    <source>
        <dbReference type="ARBA" id="ARBA00023002"/>
    </source>
</evidence>
<dbReference type="Pfam" id="PF00106">
    <property type="entry name" value="adh_short"/>
    <property type="match status" value="1"/>
</dbReference>
<dbReference type="SMART" id="SM00822">
    <property type="entry name" value="PKS_KR"/>
    <property type="match status" value="1"/>
</dbReference>
<comment type="similarity">
    <text evidence="1">Belongs to the short-chain dehydrogenases/reductases (SDR) family.</text>
</comment>
<keyword evidence="5" id="KW-1185">Reference proteome</keyword>
<organism evidence="4 5">
    <name type="scientific">Geochorda subterranea</name>
    <dbReference type="NCBI Taxonomy" id="3109564"/>
    <lineage>
        <taxon>Bacteria</taxon>
        <taxon>Bacillati</taxon>
        <taxon>Bacillota</taxon>
        <taxon>Limnochordia</taxon>
        <taxon>Limnochordales</taxon>
        <taxon>Geochordaceae</taxon>
        <taxon>Geochorda</taxon>
    </lineage>
</organism>
<dbReference type="Gene3D" id="3.40.50.720">
    <property type="entry name" value="NAD(P)-binding Rossmann-like Domain"/>
    <property type="match status" value="1"/>
</dbReference>
<dbReference type="PANTHER" id="PTHR42760">
    <property type="entry name" value="SHORT-CHAIN DEHYDROGENASES/REDUCTASES FAMILY MEMBER"/>
    <property type="match status" value="1"/>
</dbReference>
<dbReference type="InterPro" id="IPR002347">
    <property type="entry name" value="SDR_fam"/>
</dbReference>
<feature type="domain" description="Ketoreductase" evidence="3">
    <location>
        <begin position="7"/>
        <end position="180"/>
    </location>
</feature>
<proteinExistence type="inferred from homology"/>
<evidence type="ECO:0000256" key="1">
    <source>
        <dbReference type="ARBA" id="ARBA00006484"/>
    </source>
</evidence>
<accession>A0ABZ1BP29</accession>
<name>A0ABZ1BP29_9FIRM</name>
<dbReference type="PANTHER" id="PTHR42760:SF133">
    <property type="entry name" value="3-OXOACYL-[ACYL-CARRIER-PROTEIN] REDUCTASE"/>
    <property type="match status" value="1"/>
</dbReference>
<dbReference type="InterPro" id="IPR036291">
    <property type="entry name" value="NAD(P)-bd_dom_sf"/>
</dbReference>
<dbReference type="PRINTS" id="PR00081">
    <property type="entry name" value="GDHRDH"/>
</dbReference>
<dbReference type="InterPro" id="IPR057326">
    <property type="entry name" value="KR_dom"/>
</dbReference>
<dbReference type="Proteomes" id="UP001333102">
    <property type="component" value="Chromosome"/>
</dbReference>
<sequence>MAGEQSAVYVITGGAGGMGIACARRLGRRGRVLLSDVAERRLAEVAAELSASGIQVETRVADVADPAAVRALAEAAAGLGPLAALVHTAGLSPTMASWRRVMEVDLVGTALLIEAFRPLARPGSVAVCISSIAGHLQPPAPPELMEALDAPLAEGFLERIAPHFEGRPDAPSLAYGWAKQAVIRLVEREAAAWGRQGARIVSLSPGIIRTPMAEQEFKVQPQMAQMVRLTPLARIGEPDEIASAVEFLVGEGASYITGCDLRVDGGTTAAMRHLS</sequence>
<dbReference type="RefSeq" id="WP_324668664.1">
    <property type="nucleotide sequence ID" value="NZ_CP141614.1"/>
</dbReference>